<keyword evidence="5 11" id="KW-0812">Transmembrane</keyword>
<keyword evidence="7" id="KW-0406">Ion transport</keyword>
<comment type="caution">
    <text evidence="13">The sequence shown here is derived from an EMBL/GenBank/DDBJ whole genome shotgun (WGS) entry which is preliminary data.</text>
</comment>
<dbReference type="Proteomes" id="UP000838100">
    <property type="component" value="Unassembled WGS sequence"/>
</dbReference>
<protein>
    <recommendedName>
        <fullName evidence="12">TonB-dependent receptor-like beta-barrel domain-containing protein</fullName>
    </recommendedName>
</protein>
<evidence type="ECO:0000259" key="12">
    <source>
        <dbReference type="Pfam" id="PF00593"/>
    </source>
</evidence>
<evidence type="ECO:0000256" key="1">
    <source>
        <dbReference type="ARBA" id="ARBA00004571"/>
    </source>
</evidence>
<evidence type="ECO:0000256" key="6">
    <source>
        <dbReference type="ARBA" id="ARBA00023004"/>
    </source>
</evidence>
<keyword evidence="3 11" id="KW-1134">Transmembrane beta strand</keyword>
<dbReference type="PANTHER" id="PTHR32552:SF81">
    <property type="entry name" value="TONB-DEPENDENT OUTER MEMBRANE RECEPTOR"/>
    <property type="match status" value="1"/>
</dbReference>
<keyword evidence="4" id="KW-0410">Iron transport</keyword>
<name>A0ABM9AFI2_9GAMM</name>
<sequence length="455" mass="50203">MAVDDSRHEETDLNATENTNLVRGHNLTFTMDLDTVTFKSISGYRDLDSFASQLFGNQETYSTGGVTQDQFSQEFQVIGDAFDSRLEYLAGLYYFTESATNEVFYEQAITGTPIGDVTLRDVNNVDATTTSYAIFGQATYTPAILDDALRLTVGLRQTWDEREAEKNFIQTGVYDGNGACVTTCQANELQQGKDNFQKFSPSFTADYAINDEINVYGKVATGYRAGGYNSRGSFENFANGFEPENMLSYELGMKSDLLDRRMRLNVAAFYNDITDMLVNDGTNTAYFSQTDTFNAGQATIAGFEIDSTFLLSEGLTANVGYTYLDANIEEMIIDGVDQADINEMANAPEHAGNLALDYMFPAMQYGQVAVNVSYAYQGETYSSNIPGSLNDDYGLLSARVSLLDIPVSQGTVRAAVWGKNLADEEYTTLMTPRGGQNLAMFGEPRTFGVDVTYEY</sequence>
<keyword evidence="14" id="KW-1185">Reference proteome</keyword>
<comment type="subcellular location">
    <subcellularLocation>
        <location evidence="1 11">Cell outer membrane</location>
        <topology evidence="1 11">Multi-pass membrane protein</topology>
    </subcellularLocation>
</comment>
<dbReference type="Gene3D" id="2.40.170.20">
    <property type="entry name" value="TonB-dependent receptor, beta-barrel domain"/>
    <property type="match status" value="1"/>
</dbReference>
<evidence type="ECO:0000256" key="10">
    <source>
        <dbReference type="ARBA" id="ARBA00023237"/>
    </source>
</evidence>
<evidence type="ECO:0000256" key="9">
    <source>
        <dbReference type="ARBA" id="ARBA00023136"/>
    </source>
</evidence>
<keyword evidence="6" id="KW-0408">Iron</keyword>
<gene>
    <name evidence="13" type="ORF">SIN8267_01904</name>
</gene>
<evidence type="ECO:0000256" key="11">
    <source>
        <dbReference type="PROSITE-ProRule" id="PRU01360"/>
    </source>
</evidence>
<proteinExistence type="inferred from homology"/>
<accession>A0ABM9AFI2</accession>
<dbReference type="Pfam" id="PF00593">
    <property type="entry name" value="TonB_dep_Rec_b-barrel"/>
    <property type="match status" value="1"/>
</dbReference>
<organism evidence="13 14">
    <name type="scientific">Sinobacterium norvegicum</name>
    <dbReference type="NCBI Taxonomy" id="1641715"/>
    <lineage>
        <taxon>Bacteria</taxon>
        <taxon>Pseudomonadati</taxon>
        <taxon>Pseudomonadota</taxon>
        <taxon>Gammaproteobacteria</taxon>
        <taxon>Cellvibrionales</taxon>
        <taxon>Spongiibacteraceae</taxon>
        <taxon>Sinobacterium</taxon>
    </lineage>
</organism>
<evidence type="ECO:0000256" key="5">
    <source>
        <dbReference type="ARBA" id="ARBA00022692"/>
    </source>
</evidence>
<evidence type="ECO:0000313" key="13">
    <source>
        <dbReference type="EMBL" id="CAH0991789.1"/>
    </source>
</evidence>
<keyword evidence="9 11" id="KW-0472">Membrane</keyword>
<comment type="similarity">
    <text evidence="11">Belongs to the TonB-dependent receptor family.</text>
</comment>
<dbReference type="RefSeq" id="WP_237444489.1">
    <property type="nucleotide sequence ID" value="NZ_CAKLPX010000002.1"/>
</dbReference>
<dbReference type="PROSITE" id="PS52016">
    <property type="entry name" value="TONB_DEPENDENT_REC_3"/>
    <property type="match status" value="1"/>
</dbReference>
<evidence type="ECO:0000256" key="3">
    <source>
        <dbReference type="ARBA" id="ARBA00022452"/>
    </source>
</evidence>
<keyword evidence="10 11" id="KW-0998">Cell outer membrane</keyword>
<evidence type="ECO:0000256" key="2">
    <source>
        <dbReference type="ARBA" id="ARBA00022448"/>
    </source>
</evidence>
<dbReference type="SUPFAM" id="SSF56935">
    <property type="entry name" value="Porins"/>
    <property type="match status" value="1"/>
</dbReference>
<feature type="domain" description="TonB-dependent receptor-like beta-barrel" evidence="12">
    <location>
        <begin position="14"/>
        <end position="420"/>
    </location>
</feature>
<evidence type="ECO:0000256" key="8">
    <source>
        <dbReference type="ARBA" id="ARBA00023077"/>
    </source>
</evidence>
<keyword evidence="8" id="KW-0798">TonB box</keyword>
<evidence type="ECO:0000313" key="14">
    <source>
        <dbReference type="Proteomes" id="UP000838100"/>
    </source>
</evidence>
<dbReference type="InterPro" id="IPR039426">
    <property type="entry name" value="TonB-dep_rcpt-like"/>
</dbReference>
<keyword evidence="2 11" id="KW-0813">Transport</keyword>
<reference evidence="13" key="1">
    <citation type="submission" date="2021-12" db="EMBL/GenBank/DDBJ databases">
        <authorList>
            <person name="Rodrigo-Torres L."/>
            <person name="Arahal R. D."/>
            <person name="Lucena T."/>
        </authorList>
    </citation>
    <scope>NUCLEOTIDE SEQUENCE</scope>
    <source>
        <strain evidence="13">CECT 8267</strain>
    </source>
</reference>
<dbReference type="InterPro" id="IPR036942">
    <property type="entry name" value="Beta-barrel_TonB_sf"/>
</dbReference>
<evidence type="ECO:0000256" key="7">
    <source>
        <dbReference type="ARBA" id="ARBA00023065"/>
    </source>
</evidence>
<evidence type="ECO:0000256" key="4">
    <source>
        <dbReference type="ARBA" id="ARBA00022496"/>
    </source>
</evidence>
<dbReference type="EMBL" id="CAKLPX010000002">
    <property type="protein sequence ID" value="CAH0991789.1"/>
    <property type="molecule type" value="Genomic_DNA"/>
</dbReference>
<dbReference type="InterPro" id="IPR000531">
    <property type="entry name" value="Beta-barrel_TonB"/>
</dbReference>
<dbReference type="PANTHER" id="PTHR32552">
    <property type="entry name" value="FERRICHROME IRON RECEPTOR-RELATED"/>
    <property type="match status" value="1"/>
</dbReference>